<proteinExistence type="predicted"/>
<feature type="non-terminal residue" evidence="1">
    <location>
        <position position="172"/>
    </location>
</feature>
<name>X1QFN4_9ZZZZ</name>
<evidence type="ECO:0000313" key="1">
    <source>
        <dbReference type="EMBL" id="GAI49850.1"/>
    </source>
</evidence>
<protein>
    <submittedName>
        <fullName evidence="1">Uncharacterized protein</fullName>
    </submittedName>
</protein>
<comment type="caution">
    <text evidence="1">The sequence shown here is derived from an EMBL/GenBank/DDBJ whole genome shotgun (WGS) entry which is preliminary data.</text>
</comment>
<gene>
    <name evidence="1" type="ORF">S06H3_59507</name>
</gene>
<dbReference type="EMBL" id="BARV01038675">
    <property type="protein sequence ID" value="GAI49850.1"/>
    <property type="molecule type" value="Genomic_DNA"/>
</dbReference>
<organism evidence="1">
    <name type="scientific">marine sediment metagenome</name>
    <dbReference type="NCBI Taxonomy" id="412755"/>
    <lineage>
        <taxon>unclassified sequences</taxon>
        <taxon>metagenomes</taxon>
        <taxon>ecological metagenomes</taxon>
    </lineage>
</organism>
<sequence>MPTATQVVLGNITPDWIGGLNNIFSYKGLSLNVLLDFVQGNEITSETKYRCEASGNGKWTTEGRRTQDMDDQGNQLPLVGILDGVVAMPDGSYQKNTKAIYGQDYWAQRAWGDITEEFVIDGSYISLREVMLSYNFSPKTLSKTPFAGITLSVIGRNLMYLEEHMQDMGVSP</sequence>
<reference evidence="1" key="1">
    <citation type="journal article" date="2014" name="Front. Microbiol.">
        <title>High frequency of phylogenetically diverse reductive dehalogenase-homologous genes in deep subseafloor sedimentary metagenomes.</title>
        <authorList>
            <person name="Kawai M."/>
            <person name="Futagami T."/>
            <person name="Toyoda A."/>
            <person name="Takaki Y."/>
            <person name="Nishi S."/>
            <person name="Hori S."/>
            <person name="Arai W."/>
            <person name="Tsubouchi T."/>
            <person name="Morono Y."/>
            <person name="Uchiyama I."/>
            <person name="Ito T."/>
            <person name="Fujiyama A."/>
            <person name="Inagaki F."/>
            <person name="Takami H."/>
        </authorList>
    </citation>
    <scope>NUCLEOTIDE SEQUENCE</scope>
    <source>
        <strain evidence="1">Expedition CK06-06</strain>
    </source>
</reference>
<dbReference type="AlphaFoldDB" id="X1QFN4"/>
<accession>X1QFN4</accession>